<sequence>MFFPQIALWAGIVGVFLGFLLLYLTCVVAAYALSFKKVPELKYPQWTEKRDVLGDNVWKKELTELFLQGHFAQKLAVYHADNSLDCIQTLKNILELDPIATCFTLLNKERISTNILLHLIRQWNKLEDKLQQRTSPEHISQLFHRLVELAHFSPEMISLLYYAGAFDPKRSPILEYAKQGKFCVETDGTFSYEFLEEPLSAKKALKQLDRLLALKNPDIRFCRGAFLNYIHTFEFFAAFLHEHFKSLEQRSEKDLDVKAYVQRIDMFLACYKAQIEKISSSVLDWGYIFLDGEKCAATVEQLYSESYGNFSSSNQALEQLIVHGSMFADLADSCPWVLENYTKLLEDHRRTFASITEFMNPRSYTSIAQVFERWVSMLHILQIEGETEDMNYTIALDGLDRALCWFAARVQQEKEAVTKHSVFWNASQWIQWVRELVEVRFSFTATKTLIRLLNIREAIWKEALPLFEGTVIYEELKDFIEGGQLS</sequence>
<evidence type="ECO:0000313" key="2">
    <source>
        <dbReference type="EMBL" id="ANH78270.1"/>
    </source>
</evidence>
<keyword evidence="3" id="KW-1185">Reference proteome</keyword>
<keyword evidence="1" id="KW-1133">Transmembrane helix</keyword>
<accession>A0A1A9HTE9</accession>
<dbReference type="EMBL" id="CP014639">
    <property type="protein sequence ID" value="ANH78270.1"/>
    <property type="molecule type" value="Genomic_DNA"/>
</dbReference>
<dbReference type="KEGG" id="csaz:Cs308_0099"/>
<proteinExistence type="predicted"/>
<dbReference type="Proteomes" id="UP000078162">
    <property type="component" value="Chromosome"/>
</dbReference>
<keyword evidence="1" id="KW-0812">Transmembrane</keyword>
<organism evidence="2 3">
    <name type="scientific">Candidatus Chlamydia sanziniae</name>
    <dbReference type="NCBI Taxonomy" id="1806891"/>
    <lineage>
        <taxon>Bacteria</taxon>
        <taxon>Pseudomonadati</taxon>
        <taxon>Chlamydiota</taxon>
        <taxon>Chlamydiia</taxon>
        <taxon>Chlamydiales</taxon>
        <taxon>Chlamydiaceae</taxon>
        <taxon>Chlamydia/Chlamydophila group</taxon>
        <taxon>Chlamydia</taxon>
    </lineage>
</organism>
<evidence type="ECO:0000313" key="3">
    <source>
        <dbReference type="Proteomes" id="UP000078162"/>
    </source>
</evidence>
<keyword evidence="1" id="KW-0472">Membrane</keyword>
<dbReference type="AlphaFoldDB" id="A0A1A9HTE9"/>
<gene>
    <name evidence="2" type="ORF">Cs308_0099</name>
</gene>
<feature type="transmembrane region" description="Helical" evidence="1">
    <location>
        <begin position="6"/>
        <end position="33"/>
    </location>
</feature>
<name>A0A1A9HTE9_9CHLA</name>
<protein>
    <submittedName>
        <fullName evidence="2">Uncharacterized protein</fullName>
    </submittedName>
</protein>
<reference evidence="3" key="1">
    <citation type="submission" date="2016-03" db="EMBL/GenBank/DDBJ databases">
        <title>Culture-independent genomics supports pathogen discovery for uncultivable bacteria within the genus Chlamydia.</title>
        <authorList>
            <person name="Taylor-Brown A."/>
            <person name="Bachmann N.L."/>
            <person name="Borel N."/>
            <person name="Polkinghorne A."/>
        </authorList>
    </citation>
    <scope>NUCLEOTIDE SEQUENCE [LARGE SCALE GENOMIC DNA]</scope>
    <source>
        <strain evidence="3">2742-308</strain>
    </source>
</reference>
<dbReference type="PATRIC" id="fig|1806891.3.peg.94"/>
<evidence type="ECO:0000256" key="1">
    <source>
        <dbReference type="SAM" id="Phobius"/>
    </source>
</evidence>